<name>A0A3M7SI52_BRAPC</name>
<evidence type="ECO:0000313" key="2">
    <source>
        <dbReference type="EMBL" id="RNA35409.1"/>
    </source>
</evidence>
<dbReference type="AlphaFoldDB" id="A0A3M7SI52"/>
<accession>A0A3M7SI52</accession>
<feature type="non-terminal residue" evidence="2">
    <location>
        <position position="265"/>
    </location>
</feature>
<proteinExistence type="predicted"/>
<feature type="compositionally biased region" description="Basic and acidic residues" evidence="1">
    <location>
        <begin position="183"/>
        <end position="211"/>
    </location>
</feature>
<gene>
    <name evidence="2" type="ORF">BpHYR1_037187</name>
</gene>
<reference evidence="2 3" key="1">
    <citation type="journal article" date="2018" name="Sci. Rep.">
        <title>Genomic signatures of local adaptation to the degree of environmental predictability in rotifers.</title>
        <authorList>
            <person name="Franch-Gras L."/>
            <person name="Hahn C."/>
            <person name="Garcia-Roger E.M."/>
            <person name="Carmona M.J."/>
            <person name="Serra M."/>
            <person name="Gomez A."/>
        </authorList>
    </citation>
    <scope>NUCLEOTIDE SEQUENCE [LARGE SCALE GENOMIC DNA]</scope>
    <source>
        <strain evidence="2">HYR1</strain>
    </source>
</reference>
<sequence>MRKRIDWKFITICHSEDELDTFLDANRPTTIAKSHLTNCSLCGTKDAEAHKMRMQYLNCNSRLCGASCEARFLVLSCETAGKIEIYSANEHSQSLDHSLEDHLSRKCKKIIENVMIEQSVTKPEQILDLLQQKEAEYELAVMPTLTQIRNYVRNKMQNIKNRLSLPASLPNVSIKLESGLGEHQADLNDSRSDHSDHFGPQDHHCQQPDDHKSTMLAQSLLKIEDFLTKLEKSQSRQVLFTQNYFDDIELRLSESRAKIIKEIDK</sequence>
<keyword evidence="3" id="KW-1185">Reference proteome</keyword>
<feature type="region of interest" description="Disordered" evidence="1">
    <location>
        <begin position="181"/>
        <end position="211"/>
    </location>
</feature>
<dbReference type="EMBL" id="REGN01001326">
    <property type="protein sequence ID" value="RNA35409.1"/>
    <property type="molecule type" value="Genomic_DNA"/>
</dbReference>
<protein>
    <submittedName>
        <fullName evidence="2">Uncharacterized protein</fullName>
    </submittedName>
</protein>
<organism evidence="2 3">
    <name type="scientific">Brachionus plicatilis</name>
    <name type="common">Marine rotifer</name>
    <name type="synonym">Brachionus muelleri</name>
    <dbReference type="NCBI Taxonomy" id="10195"/>
    <lineage>
        <taxon>Eukaryota</taxon>
        <taxon>Metazoa</taxon>
        <taxon>Spiralia</taxon>
        <taxon>Gnathifera</taxon>
        <taxon>Rotifera</taxon>
        <taxon>Eurotatoria</taxon>
        <taxon>Monogononta</taxon>
        <taxon>Pseudotrocha</taxon>
        <taxon>Ploima</taxon>
        <taxon>Brachionidae</taxon>
        <taxon>Brachionus</taxon>
    </lineage>
</organism>
<dbReference type="OrthoDB" id="10480445at2759"/>
<evidence type="ECO:0000313" key="3">
    <source>
        <dbReference type="Proteomes" id="UP000276133"/>
    </source>
</evidence>
<comment type="caution">
    <text evidence="2">The sequence shown here is derived from an EMBL/GenBank/DDBJ whole genome shotgun (WGS) entry which is preliminary data.</text>
</comment>
<evidence type="ECO:0000256" key="1">
    <source>
        <dbReference type="SAM" id="MobiDB-lite"/>
    </source>
</evidence>
<dbReference type="Proteomes" id="UP000276133">
    <property type="component" value="Unassembled WGS sequence"/>
</dbReference>